<dbReference type="GO" id="GO:0005783">
    <property type="term" value="C:endoplasmic reticulum"/>
    <property type="evidence" value="ECO:0007669"/>
    <property type="project" value="TreeGrafter"/>
</dbReference>
<dbReference type="Pfam" id="PF00254">
    <property type="entry name" value="FKBP_C"/>
    <property type="match status" value="1"/>
</dbReference>
<evidence type="ECO:0000256" key="3">
    <source>
        <dbReference type="ARBA" id="ARBA00023110"/>
    </source>
</evidence>
<evidence type="ECO:0000259" key="7">
    <source>
        <dbReference type="PROSITE" id="PS50059"/>
    </source>
</evidence>
<evidence type="ECO:0000256" key="4">
    <source>
        <dbReference type="ARBA" id="ARBA00023235"/>
    </source>
</evidence>
<keyword evidence="6" id="KW-0732">Signal</keyword>
<keyword evidence="9" id="KW-1185">Reference proteome</keyword>
<evidence type="ECO:0000256" key="5">
    <source>
        <dbReference type="PROSITE-ProRule" id="PRU00277"/>
    </source>
</evidence>
<comment type="caution">
    <text evidence="8">The sequence shown here is derived from an EMBL/GenBank/DDBJ whole genome shotgun (WGS) entry which is preliminary data.</text>
</comment>
<dbReference type="OrthoDB" id="1902587at2759"/>
<feature type="signal peptide" evidence="6">
    <location>
        <begin position="1"/>
        <end position="17"/>
    </location>
</feature>
<name>A0A9W7BXU6_9STRA</name>
<sequence>MQFSSFLLLLLFVAANAAEKKKRKENLPPDAQLRIGVKHRAETCDRKTKAGDRLSMHYTGTIYTSGEKFDSSRDRNSPFEFNLGRGEVIQGWDRGLSNMCVGEKRKLTIPSDLGYGETGAGNDIKPGDTLVFEVELLDILNKDSEL</sequence>
<dbReference type="Proteomes" id="UP001165085">
    <property type="component" value="Unassembled WGS sequence"/>
</dbReference>
<reference evidence="9" key="1">
    <citation type="journal article" date="2023" name="Commun. Biol.">
        <title>Genome analysis of Parmales, the sister group of diatoms, reveals the evolutionary specialization of diatoms from phago-mixotrophs to photoautotrophs.</title>
        <authorList>
            <person name="Ban H."/>
            <person name="Sato S."/>
            <person name="Yoshikawa S."/>
            <person name="Yamada K."/>
            <person name="Nakamura Y."/>
            <person name="Ichinomiya M."/>
            <person name="Sato N."/>
            <person name="Blanc-Mathieu R."/>
            <person name="Endo H."/>
            <person name="Kuwata A."/>
            <person name="Ogata H."/>
        </authorList>
    </citation>
    <scope>NUCLEOTIDE SEQUENCE [LARGE SCALE GENOMIC DNA]</scope>
    <source>
        <strain evidence="9">NIES 3701</strain>
    </source>
</reference>
<dbReference type="FunFam" id="3.10.50.40:FF:000006">
    <property type="entry name" value="Peptidyl-prolyl cis-trans isomerase"/>
    <property type="match status" value="1"/>
</dbReference>
<organism evidence="8 9">
    <name type="scientific">Triparma strigata</name>
    <dbReference type="NCBI Taxonomy" id="1606541"/>
    <lineage>
        <taxon>Eukaryota</taxon>
        <taxon>Sar</taxon>
        <taxon>Stramenopiles</taxon>
        <taxon>Ochrophyta</taxon>
        <taxon>Bolidophyceae</taxon>
        <taxon>Parmales</taxon>
        <taxon>Triparmaceae</taxon>
        <taxon>Triparma</taxon>
    </lineage>
</organism>
<dbReference type="InterPro" id="IPR001179">
    <property type="entry name" value="PPIase_FKBP_dom"/>
</dbReference>
<dbReference type="PANTHER" id="PTHR45779:SF7">
    <property type="entry name" value="PEPTIDYLPROLYL ISOMERASE"/>
    <property type="match status" value="1"/>
</dbReference>
<comment type="catalytic activity">
    <reaction evidence="1 5">
        <text>[protein]-peptidylproline (omega=180) = [protein]-peptidylproline (omega=0)</text>
        <dbReference type="Rhea" id="RHEA:16237"/>
        <dbReference type="Rhea" id="RHEA-COMP:10747"/>
        <dbReference type="Rhea" id="RHEA-COMP:10748"/>
        <dbReference type="ChEBI" id="CHEBI:83833"/>
        <dbReference type="ChEBI" id="CHEBI:83834"/>
        <dbReference type="EC" id="5.2.1.8"/>
    </reaction>
</comment>
<dbReference type="Gene3D" id="3.10.50.40">
    <property type="match status" value="1"/>
</dbReference>
<dbReference type="SUPFAM" id="SSF54534">
    <property type="entry name" value="FKBP-like"/>
    <property type="match status" value="1"/>
</dbReference>
<evidence type="ECO:0000256" key="6">
    <source>
        <dbReference type="SAM" id="SignalP"/>
    </source>
</evidence>
<evidence type="ECO:0000256" key="1">
    <source>
        <dbReference type="ARBA" id="ARBA00000971"/>
    </source>
</evidence>
<keyword evidence="4 5" id="KW-0413">Isomerase</keyword>
<dbReference type="PANTHER" id="PTHR45779">
    <property type="entry name" value="PEPTIDYLPROLYL ISOMERASE"/>
    <property type="match status" value="1"/>
</dbReference>
<evidence type="ECO:0000256" key="2">
    <source>
        <dbReference type="ARBA" id="ARBA00013194"/>
    </source>
</evidence>
<dbReference type="InterPro" id="IPR046357">
    <property type="entry name" value="PPIase_dom_sf"/>
</dbReference>
<dbReference type="PROSITE" id="PS50059">
    <property type="entry name" value="FKBP_PPIASE"/>
    <property type="match status" value="1"/>
</dbReference>
<gene>
    <name evidence="8" type="ORF">TrST_g14035</name>
</gene>
<proteinExistence type="predicted"/>
<dbReference type="EMBL" id="BRXY01000467">
    <property type="protein sequence ID" value="GMH96406.1"/>
    <property type="molecule type" value="Genomic_DNA"/>
</dbReference>
<evidence type="ECO:0000313" key="9">
    <source>
        <dbReference type="Proteomes" id="UP001165085"/>
    </source>
</evidence>
<dbReference type="AlphaFoldDB" id="A0A9W7BXU6"/>
<feature type="chain" id="PRO_5040930115" description="peptidylprolyl isomerase" evidence="6">
    <location>
        <begin position="18"/>
        <end position="146"/>
    </location>
</feature>
<accession>A0A9W7BXU6</accession>
<keyword evidence="3 5" id="KW-0697">Rotamase</keyword>
<dbReference type="EC" id="5.2.1.8" evidence="2 5"/>
<feature type="domain" description="PPIase FKBP-type" evidence="7">
    <location>
        <begin position="51"/>
        <end position="140"/>
    </location>
</feature>
<dbReference type="InterPro" id="IPR044609">
    <property type="entry name" value="FKBP2/11"/>
</dbReference>
<protein>
    <recommendedName>
        <fullName evidence="2 5">peptidylprolyl isomerase</fullName>
        <ecNumber evidence="2 5">5.2.1.8</ecNumber>
    </recommendedName>
</protein>
<dbReference type="GO" id="GO:0003755">
    <property type="term" value="F:peptidyl-prolyl cis-trans isomerase activity"/>
    <property type="evidence" value="ECO:0007669"/>
    <property type="project" value="UniProtKB-KW"/>
</dbReference>
<evidence type="ECO:0000313" key="8">
    <source>
        <dbReference type="EMBL" id="GMH96406.1"/>
    </source>
</evidence>